<evidence type="ECO:0000256" key="1">
    <source>
        <dbReference type="ARBA" id="ARBA00004442"/>
    </source>
</evidence>
<reference evidence="5 6" key="1">
    <citation type="submission" date="2019-03" db="EMBL/GenBank/DDBJ databases">
        <title>Dyadobacter AR-3-6 sp. nov., isolated from arctic soil.</title>
        <authorList>
            <person name="Chaudhary D.K."/>
        </authorList>
    </citation>
    <scope>NUCLEOTIDE SEQUENCE [LARGE SCALE GENOMIC DNA]</scope>
    <source>
        <strain evidence="5 6">AR-3-6</strain>
    </source>
</reference>
<evidence type="ECO:0000256" key="3">
    <source>
        <dbReference type="ARBA" id="ARBA00023237"/>
    </source>
</evidence>
<evidence type="ECO:0000259" key="4">
    <source>
        <dbReference type="Pfam" id="PF07715"/>
    </source>
</evidence>
<dbReference type="InterPro" id="IPR008969">
    <property type="entry name" value="CarboxyPept-like_regulatory"/>
</dbReference>
<evidence type="ECO:0000313" key="5">
    <source>
        <dbReference type="EMBL" id="TDE12127.1"/>
    </source>
</evidence>
<keyword evidence="3" id="KW-0998">Cell outer membrane</keyword>
<keyword evidence="2" id="KW-0472">Membrane</keyword>
<keyword evidence="6" id="KW-1185">Reference proteome</keyword>
<comment type="caution">
    <text evidence="5">The sequence shown here is derived from an EMBL/GenBank/DDBJ whole genome shotgun (WGS) entry which is preliminary data.</text>
</comment>
<dbReference type="NCBIfam" id="TIGR04056">
    <property type="entry name" value="OMP_RagA_SusC"/>
    <property type="match status" value="1"/>
</dbReference>
<protein>
    <submittedName>
        <fullName evidence="5">SusC/RagA family TonB-linked outer membrane protein</fullName>
    </submittedName>
</protein>
<comment type="subcellular location">
    <subcellularLocation>
        <location evidence="1">Cell outer membrane</location>
    </subcellularLocation>
</comment>
<dbReference type="Proteomes" id="UP000294850">
    <property type="component" value="Unassembled WGS sequence"/>
</dbReference>
<dbReference type="Gene3D" id="2.170.130.10">
    <property type="entry name" value="TonB-dependent receptor, plug domain"/>
    <property type="match status" value="1"/>
</dbReference>
<feature type="domain" description="TonB-dependent receptor plug" evidence="4">
    <location>
        <begin position="146"/>
        <end position="232"/>
    </location>
</feature>
<dbReference type="SUPFAM" id="SSF56935">
    <property type="entry name" value="Porins"/>
    <property type="match status" value="1"/>
</dbReference>
<evidence type="ECO:0000256" key="2">
    <source>
        <dbReference type="ARBA" id="ARBA00023136"/>
    </source>
</evidence>
<dbReference type="SUPFAM" id="SSF49464">
    <property type="entry name" value="Carboxypeptidase regulatory domain-like"/>
    <property type="match status" value="1"/>
</dbReference>
<dbReference type="InterPro" id="IPR036942">
    <property type="entry name" value="Beta-barrel_TonB_sf"/>
</dbReference>
<proteinExistence type="predicted"/>
<dbReference type="AlphaFoldDB" id="A0A4R5DG14"/>
<dbReference type="InterPro" id="IPR012910">
    <property type="entry name" value="Plug_dom"/>
</dbReference>
<dbReference type="InterPro" id="IPR023996">
    <property type="entry name" value="TonB-dep_OMP_SusC/RagA"/>
</dbReference>
<name>A0A4R5DG14_9BACT</name>
<dbReference type="Pfam" id="PF07715">
    <property type="entry name" value="Plug"/>
    <property type="match status" value="1"/>
</dbReference>
<dbReference type="EMBL" id="SMFL01000010">
    <property type="protein sequence ID" value="TDE12127.1"/>
    <property type="molecule type" value="Genomic_DNA"/>
</dbReference>
<gene>
    <name evidence="5" type="ORF">E0F88_24085</name>
</gene>
<accession>A0A4R5DG14</accession>
<dbReference type="GO" id="GO:0009279">
    <property type="term" value="C:cell outer membrane"/>
    <property type="evidence" value="ECO:0007669"/>
    <property type="project" value="UniProtKB-SubCell"/>
</dbReference>
<dbReference type="Gene3D" id="2.40.170.20">
    <property type="entry name" value="TonB-dependent receptor, beta-barrel domain"/>
    <property type="match status" value="1"/>
</dbReference>
<organism evidence="5 6">
    <name type="scientific">Dyadobacter psychrotolerans</name>
    <dbReference type="NCBI Taxonomy" id="2541721"/>
    <lineage>
        <taxon>Bacteria</taxon>
        <taxon>Pseudomonadati</taxon>
        <taxon>Bacteroidota</taxon>
        <taxon>Cytophagia</taxon>
        <taxon>Cytophagales</taxon>
        <taxon>Spirosomataceae</taxon>
        <taxon>Dyadobacter</taxon>
    </lineage>
</organism>
<dbReference type="InterPro" id="IPR037066">
    <property type="entry name" value="Plug_dom_sf"/>
</dbReference>
<dbReference type="OrthoDB" id="9768177at2"/>
<sequence>MKAFPKTRDGNHSFHKKLTYMKKIYWYLSCLFLLFPAITKAQKVPAANLMTIESVVVDENGSPISGAFVYGNEGVAVAKTDVRGKFTLYTPELSDLLIEAQGYESFVFEPGQYRNTETLTLKKSTFLYGERDAVQIAFGKVKKGNLVNAVTVFDPKELRKYDNTQSISSALTGLIPGMLGGSNIRGIGNAMFVVDGLPRDISTINLSEVEQITVLKDINSSILYGNDAVNGVVQITTKRGQPFKKQINATAYYGISRPSALPEYLSSADYMELYNEARLNDGLGIQYAPGVIENYRSGNQYRYPSIDYYSKDYLKNLKPFSRAMVDFSGGNNVATYYSNIGWTQTGSLYNFGEGKGLKSNVFNVRGNIDLKVNRWIKSAMDAVVVLNNNNSPTGSFFTNAATLRPNLFAPLLPISLIDPENAILKGHKNDIDDTYLIGGTATYPTNPIAAGYSGGTNRQVQRTFSFNNRIDFDLGSSVKGLAFHTNLSFDYLTLYDQFISNTYASYEPVWSATEDKITSIRKYGEDVRTGTQNVGNASYRRRIGFYGLLDYDRTFNEIHHFAGSLLAYSTSDKVQTDLQGTKNANLGLRLAYGFKKKYLVDFSSAYVNSAKLPEGNRTAFSPSLGLAWMVSSENFMSSATFVDYLKLRVSAGSMNSDNGIPGFFLYDEKYSGSGSYSWYEGTRSRAGVVPTNGGNPNLAFEKRNELNFGVESMLFKNRLSVNANVFTSVYSDQITRPLTIYPSYYTTFIPYRNFEENSYKGAELGLSLRETIGDFSIVFGANVLYSTSKVNKRDELFAVNSRNRTGQSVDATFGLESEGLFSDINDIAGHGIQAFGTVKPGDIKYKDQNADGVIDANDEVRIGRSQAPLSYGLNLRMSYKNLTLFARGNGRSGSNGALSNNYFWVDGDDKYSAYIKDRWTEATKATATLPRLSSISNTNNYRSSDFWLYRDNFFTVDRLQLTYDFPIRLTNKAGVKALSVFADASNLVMLSKVRHIKELSIGSEPQYRSYSLGLNISF</sequence>
<evidence type="ECO:0000313" key="6">
    <source>
        <dbReference type="Proteomes" id="UP000294850"/>
    </source>
</evidence>